<reference evidence="2 3" key="1">
    <citation type="submission" date="2018-09" db="EMBL/GenBank/DDBJ databases">
        <title>YIM 75507 draft genome.</title>
        <authorList>
            <person name="Tang S."/>
            <person name="Feng Y."/>
        </authorList>
    </citation>
    <scope>NUCLEOTIDE SEQUENCE [LARGE SCALE GENOMIC DNA]</scope>
    <source>
        <strain evidence="2 3">YIM 75507</strain>
    </source>
</reference>
<evidence type="ECO:0000313" key="2">
    <source>
        <dbReference type="EMBL" id="RJL19739.1"/>
    </source>
</evidence>
<dbReference type="RefSeq" id="WP_119931884.1">
    <property type="nucleotide sequence ID" value="NZ_QZEY01000035.1"/>
</dbReference>
<dbReference type="AlphaFoldDB" id="A0A3A4A0L0"/>
<name>A0A3A4A0L0_9ACTN</name>
<keyword evidence="3" id="KW-1185">Reference proteome</keyword>
<sequence>MAELTAELPCYTTWDAVPDGLYTKTQLGRLDPPRRLRRGAVPVGRVRYHGNRHAPLYDLDASELKPAPTPAQLAAVRRASAARHICARCDARTHPAVTPDTPPPGHVEPYPGRLCPTCRAVLIHYGRHATDRRGAARVVEQLADRSAVVVAADDADEPRRLVLVEWPAPLRLDVHSVILDVELIPPGTGSRAGAITYRDAIGRIDDMMRPRGTGAALPVWVSWHRWALWPLVMLANHDMSAADQQARRDADEAARLVGPKRWSEMTATEAYPWMHVQWPDAPTGPEITGQRAYLHTVTVREVWARYHAEPTRLAEDPQHFEPMYPRRHPGSTGDLLLDARLTMAALVKIADGTEPVSPRAPWRVHPPRPGYVDGAP</sequence>
<proteinExistence type="predicted"/>
<gene>
    <name evidence="2" type="ORF">D5H75_40140</name>
</gene>
<dbReference type="Proteomes" id="UP000265768">
    <property type="component" value="Unassembled WGS sequence"/>
</dbReference>
<evidence type="ECO:0000256" key="1">
    <source>
        <dbReference type="SAM" id="MobiDB-lite"/>
    </source>
</evidence>
<dbReference type="OrthoDB" id="3461076at2"/>
<comment type="caution">
    <text evidence="2">The sequence shown here is derived from an EMBL/GenBank/DDBJ whole genome shotgun (WGS) entry which is preliminary data.</text>
</comment>
<evidence type="ECO:0000313" key="3">
    <source>
        <dbReference type="Proteomes" id="UP000265768"/>
    </source>
</evidence>
<accession>A0A3A4A0L0</accession>
<protein>
    <submittedName>
        <fullName evidence="2">Uncharacterized protein</fullName>
    </submittedName>
</protein>
<feature type="region of interest" description="Disordered" evidence="1">
    <location>
        <begin position="355"/>
        <end position="376"/>
    </location>
</feature>
<organism evidence="2 3">
    <name type="scientific">Bailinhaonella thermotolerans</name>
    <dbReference type="NCBI Taxonomy" id="1070861"/>
    <lineage>
        <taxon>Bacteria</taxon>
        <taxon>Bacillati</taxon>
        <taxon>Actinomycetota</taxon>
        <taxon>Actinomycetes</taxon>
        <taxon>Streptosporangiales</taxon>
        <taxon>Streptosporangiaceae</taxon>
        <taxon>Bailinhaonella</taxon>
    </lineage>
</organism>
<dbReference type="EMBL" id="QZEY01000035">
    <property type="protein sequence ID" value="RJL19739.1"/>
    <property type="molecule type" value="Genomic_DNA"/>
</dbReference>